<gene>
    <name evidence="16" type="ORF">ACFODX_07035</name>
</gene>
<feature type="domain" description="TonB-dependent receptor-like beta-barrel" evidence="14">
    <location>
        <begin position="300"/>
        <end position="820"/>
    </location>
</feature>
<evidence type="ECO:0000256" key="10">
    <source>
        <dbReference type="ARBA" id="ARBA00023237"/>
    </source>
</evidence>
<evidence type="ECO:0000256" key="11">
    <source>
        <dbReference type="PROSITE-ProRule" id="PRU01360"/>
    </source>
</evidence>
<dbReference type="InterPro" id="IPR039426">
    <property type="entry name" value="TonB-dep_rcpt-like"/>
</dbReference>
<keyword evidence="5 11" id="KW-0812">Transmembrane</keyword>
<dbReference type="PROSITE" id="PS52016">
    <property type="entry name" value="TONB_DEPENDENT_REC_3"/>
    <property type="match status" value="1"/>
</dbReference>
<feature type="domain" description="TonB-dependent receptor plug" evidence="15">
    <location>
        <begin position="74"/>
        <end position="180"/>
    </location>
</feature>
<keyword evidence="10 11" id="KW-0998">Cell outer membrane</keyword>
<dbReference type="PANTHER" id="PTHR32552">
    <property type="entry name" value="FERRICHROME IRON RECEPTOR-RELATED"/>
    <property type="match status" value="1"/>
</dbReference>
<name>A0ABV7FCG8_9GAMM</name>
<dbReference type="InterPro" id="IPR036942">
    <property type="entry name" value="Beta-barrel_TonB_sf"/>
</dbReference>
<keyword evidence="3 11" id="KW-1134">Transmembrane beta strand</keyword>
<evidence type="ECO:0000259" key="15">
    <source>
        <dbReference type="Pfam" id="PF07715"/>
    </source>
</evidence>
<comment type="caution">
    <text evidence="16">The sequence shown here is derived from an EMBL/GenBank/DDBJ whole genome shotgun (WGS) entry which is preliminary data.</text>
</comment>
<dbReference type="Gene3D" id="2.40.170.20">
    <property type="entry name" value="TonB-dependent receptor, beta-barrel domain"/>
    <property type="match status" value="1"/>
</dbReference>
<dbReference type="RefSeq" id="WP_378117481.1">
    <property type="nucleotide sequence ID" value="NZ_JBHRTF010000003.1"/>
</dbReference>
<dbReference type="Proteomes" id="UP001595555">
    <property type="component" value="Unassembled WGS sequence"/>
</dbReference>
<keyword evidence="9 11" id="KW-0472">Membrane</keyword>
<evidence type="ECO:0000256" key="8">
    <source>
        <dbReference type="ARBA" id="ARBA00023077"/>
    </source>
</evidence>
<dbReference type="InterPro" id="IPR012910">
    <property type="entry name" value="Plug_dom"/>
</dbReference>
<evidence type="ECO:0000256" key="9">
    <source>
        <dbReference type="ARBA" id="ARBA00023136"/>
    </source>
</evidence>
<protein>
    <submittedName>
        <fullName evidence="16">TonB-dependent receptor</fullName>
    </submittedName>
</protein>
<dbReference type="SUPFAM" id="SSF56935">
    <property type="entry name" value="Porins"/>
    <property type="match status" value="1"/>
</dbReference>
<evidence type="ECO:0000256" key="5">
    <source>
        <dbReference type="ARBA" id="ARBA00022692"/>
    </source>
</evidence>
<evidence type="ECO:0000256" key="1">
    <source>
        <dbReference type="ARBA" id="ARBA00004571"/>
    </source>
</evidence>
<organism evidence="16 17">
    <name type="scientific">Cellvibrio fontiphilus</name>
    <dbReference type="NCBI Taxonomy" id="1815559"/>
    <lineage>
        <taxon>Bacteria</taxon>
        <taxon>Pseudomonadati</taxon>
        <taxon>Pseudomonadota</taxon>
        <taxon>Gammaproteobacteria</taxon>
        <taxon>Cellvibrionales</taxon>
        <taxon>Cellvibrionaceae</taxon>
        <taxon>Cellvibrio</taxon>
    </lineage>
</organism>
<feature type="region of interest" description="Disordered" evidence="13">
    <location>
        <begin position="508"/>
        <end position="527"/>
    </location>
</feature>
<keyword evidence="17" id="KW-1185">Reference proteome</keyword>
<dbReference type="EMBL" id="JBHRTF010000003">
    <property type="protein sequence ID" value="MFC3115306.1"/>
    <property type="molecule type" value="Genomic_DNA"/>
</dbReference>
<evidence type="ECO:0000256" key="12">
    <source>
        <dbReference type="RuleBase" id="RU003357"/>
    </source>
</evidence>
<keyword evidence="8 12" id="KW-0798">TonB box</keyword>
<evidence type="ECO:0000256" key="13">
    <source>
        <dbReference type="SAM" id="MobiDB-lite"/>
    </source>
</evidence>
<evidence type="ECO:0000256" key="7">
    <source>
        <dbReference type="ARBA" id="ARBA00023065"/>
    </source>
</evidence>
<dbReference type="Pfam" id="PF07715">
    <property type="entry name" value="Plug"/>
    <property type="match status" value="1"/>
</dbReference>
<accession>A0ABV7FCG8</accession>
<evidence type="ECO:0000256" key="6">
    <source>
        <dbReference type="ARBA" id="ARBA00023004"/>
    </source>
</evidence>
<keyword evidence="4" id="KW-0410">Iron transport</keyword>
<comment type="similarity">
    <text evidence="11 12">Belongs to the TonB-dependent receptor family.</text>
</comment>
<evidence type="ECO:0000256" key="2">
    <source>
        <dbReference type="ARBA" id="ARBA00022448"/>
    </source>
</evidence>
<evidence type="ECO:0000256" key="4">
    <source>
        <dbReference type="ARBA" id="ARBA00022496"/>
    </source>
</evidence>
<comment type="subcellular location">
    <subcellularLocation>
        <location evidence="1 11">Cell outer membrane</location>
        <topology evidence="1 11">Multi-pass membrane protein</topology>
    </subcellularLocation>
</comment>
<keyword evidence="7" id="KW-0406">Ion transport</keyword>
<evidence type="ECO:0000313" key="17">
    <source>
        <dbReference type="Proteomes" id="UP001595555"/>
    </source>
</evidence>
<dbReference type="Pfam" id="PF00593">
    <property type="entry name" value="TonB_dep_Rec_b-barrel"/>
    <property type="match status" value="1"/>
</dbReference>
<dbReference type="PANTHER" id="PTHR32552:SF81">
    <property type="entry name" value="TONB-DEPENDENT OUTER MEMBRANE RECEPTOR"/>
    <property type="match status" value="1"/>
</dbReference>
<feature type="compositionally biased region" description="Basic and acidic residues" evidence="13">
    <location>
        <begin position="508"/>
        <end position="518"/>
    </location>
</feature>
<reference evidence="17" key="1">
    <citation type="journal article" date="2019" name="Int. J. Syst. Evol. Microbiol.">
        <title>The Global Catalogue of Microorganisms (GCM) 10K type strain sequencing project: providing services to taxonomists for standard genome sequencing and annotation.</title>
        <authorList>
            <consortium name="The Broad Institute Genomics Platform"/>
            <consortium name="The Broad Institute Genome Sequencing Center for Infectious Disease"/>
            <person name="Wu L."/>
            <person name="Ma J."/>
        </authorList>
    </citation>
    <scope>NUCLEOTIDE SEQUENCE [LARGE SCALE GENOMIC DNA]</scope>
    <source>
        <strain evidence="17">KCTC 52237</strain>
    </source>
</reference>
<sequence>MKALRSAQLQSSVQSSLLSTPRLFQRKLLSVAVGVVLGSGAIIPQGVVAQEQNKPSFALDTVVVTSRNREEIAQKVPLPVSVVGGKTLDRDNAVSVNDLVKKVPNLGVFGSNPRQTSISLRGIGKNAANDTMEPSVGVIVDGVVSSYVGQSWNDFIDLDRIEVIRGPQGTLLGKNTTLGVVNIVTKAPSFKPGYTYEVRYGDYNELGGKVTGTGAIVDDLVAYRGSLFFNKKDGVLDNVWQSGPETWNETNRVGGRLQFLVTPDETLSARIILDSIQSVENGNKSLLVDNGPDTFADGAARTTSFFSRLQRDYFNNPDGSKYQPVFKDGVYGDNKIEDSQARPQRTEQGGVSVELKKLLSDEYTLTSITAYREQHFDIKNGGVTRFDIGNGGQQLWNDQTSQELRLNYKGEKQYDYQVGLYYLDAEVYSDDPTYFGADAAAFNASNAQWNALKAPKYRGLLTDAQRGVYRSYVLNPTTESYAAFGQVNWHFTEKSTLTLGLRNTYEHKEGRNRRELDRAGTGLTNATGTDNSKAANYGLDLANAADLAAWNAAKALYRSAIGTGSAGDKGIYDWIDGDAISDNSIAWLISPSYQLTNDVLLYGSLASGEKSGAVEFVSDPASPDYGQPLNVKPEKAENAELGFKSLLLDRRLLVNANIYYTQLTDYQSNLTVIDETQPTGLRSYLGNIPGVTAKGIEFESAFAVTPSLSVNFSGAYNRATYDEFFTTVPDISDTQLADYSGKQLHGAPKVTLSYGLDYTRTLGNGYGLNLFLSNAYRSDAYLQPSQSEYTLQKAYNLTDAGVALDRANGKYRISFIVKNLFDEHYKTGGNTYSSSNAITEQPGYGRAFSFAFRSNF</sequence>
<evidence type="ECO:0000259" key="14">
    <source>
        <dbReference type="Pfam" id="PF00593"/>
    </source>
</evidence>
<keyword evidence="6" id="KW-0408">Iron</keyword>
<dbReference type="InterPro" id="IPR000531">
    <property type="entry name" value="Beta-barrel_TonB"/>
</dbReference>
<keyword evidence="16" id="KW-0675">Receptor</keyword>
<keyword evidence="2 11" id="KW-0813">Transport</keyword>
<proteinExistence type="inferred from homology"/>
<evidence type="ECO:0000313" key="16">
    <source>
        <dbReference type="EMBL" id="MFC3115306.1"/>
    </source>
</evidence>
<evidence type="ECO:0000256" key="3">
    <source>
        <dbReference type="ARBA" id="ARBA00022452"/>
    </source>
</evidence>